<evidence type="ECO:0000256" key="1">
    <source>
        <dbReference type="SAM" id="Phobius"/>
    </source>
</evidence>
<feature type="transmembrane region" description="Helical" evidence="1">
    <location>
        <begin position="51"/>
        <end position="72"/>
    </location>
</feature>
<name>A0A0W0TH33_9GAMM</name>
<gene>
    <name evidence="2" type="ORF">Lfee_2538</name>
    <name evidence="3" type="ORF">NCTC12022_02799</name>
</gene>
<accession>A0A0W0TH33</accession>
<evidence type="ECO:0000313" key="2">
    <source>
        <dbReference type="EMBL" id="KTC94874.1"/>
    </source>
</evidence>
<protein>
    <submittedName>
        <fullName evidence="2">Uncharacterized protein</fullName>
    </submittedName>
</protein>
<dbReference type="PATRIC" id="fig|453.4.peg.2782"/>
<dbReference type="STRING" id="453.Lfee_2538"/>
<dbReference type="AlphaFoldDB" id="A0A0W0TH33"/>
<dbReference type="Proteomes" id="UP000251942">
    <property type="component" value="Unassembled WGS sequence"/>
</dbReference>
<reference evidence="3 5" key="2">
    <citation type="submission" date="2018-06" db="EMBL/GenBank/DDBJ databases">
        <authorList>
            <consortium name="Pathogen Informatics"/>
            <person name="Doyle S."/>
        </authorList>
    </citation>
    <scope>NUCLEOTIDE SEQUENCE [LARGE SCALE GENOMIC DNA]</scope>
    <source>
        <strain evidence="3 5">NCTC12022</strain>
    </source>
</reference>
<keyword evidence="1" id="KW-0472">Membrane</keyword>
<feature type="transmembrane region" description="Helical" evidence="1">
    <location>
        <begin position="12"/>
        <end position="31"/>
    </location>
</feature>
<proteinExistence type="predicted"/>
<evidence type="ECO:0000313" key="3">
    <source>
        <dbReference type="EMBL" id="SPX62042.1"/>
    </source>
</evidence>
<dbReference type="EMBL" id="LNYB01000085">
    <property type="protein sequence ID" value="KTC94874.1"/>
    <property type="molecule type" value="Genomic_DNA"/>
</dbReference>
<evidence type="ECO:0000313" key="5">
    <source>
        <dbReference type="Proteomes" id="UP000251942"/>
    </source>
</evidence>
<sequence>MLKKFLRPSIIVVIQLILPVIFIACITPFLLRNTDSLNQFRQLVQHFKWPLLLIHVLFYAALYGAWPFLINLLRQKHACSPDEGQLRCALNVRLYLIGAFVIFEVLNLLR</sequence>
<keyword evidence="4" id="KW-1185">Reference proteome</keyword>
<dbReference type="Proteomes" id="UP000054698">
    <property type="component" value="Unassembled WGS sequence"/>
</dbReference>
<keyword evidence="1" id="KW-0812">Transmembrane</keyword>
<organism evidence="2 4">
    <name type="scientific">Legionella feeleii</name>
    <dbReference type="NCBI Taxonomy" id="453"/>
    <lineage>
        <taxon>Bacteria</taxon>
        <taxon>Pseudomonadati</taxon>
        <taxon>Pseudomonadota</taxon>
        <taxon>Gammaproteobacteria</taxon>
        <taxon>Legionellales</taxon>
        <taxon>Legionellaceae</taxon>
        <taxon>Legionella</taxon>
    </lineage>
</organism>
<reference evidence="2 4" key="1">
    <citation type="submission" date="2015-11" db="EMBL/GenBank/DDBJ databases">
        <title>Genomic analysis of 38 Legionella species identifies large and diverse effector repertoires.</title>
        <authorList>
            <person name="Burstein D."/>
            <person name="Amaro F."/>
            <person name="Zusman T."/>
            <person name="Lifshitz Z."/>
            <person name="Cohen O."/>
            <person name="Gilbert J.A."/>
            <person name="Pupko T."/>
            <person name="Shuman H.A."/>
            <person name="Segal G."/>
        </authorList>
    </citation>
    <scope>NUCLEOTIDE SEQUENCE [LARGE SCALE GENOMIC DNA]</scope>
    <source>
        <strain evidence="2 4">WO-44C</strain>
    </source>
</reference>
<dbReference type="RefSeq" id="WP_058447390.1">
    <property type="nucleotide sequence ID" value="NZ_CAAAHT010000033.1"/>
</dbReference>
<keyword evidence="1" id="KW-1133">Transmembrane helix</keyword>
<dbReference type="EMBL" id="UASS01000032">
    <property type="protein sequence ID" value="SPX62042.1"/>
    <property type="molecule type" value="Genomic_DNA"/>
</dbReference>
<evidence type="ECO:0000313" key="4">
    <source>
        <dbReference type="Proteomes" id="UP000054698"/>
    </source>
</evidence>
<feature type="transmembrane region" description="Helical" evidence="1">
    <location>
        <begin position="92"/>
        <end position="109"/>
    </location>
</feature>
<dbReference type="PROSITE" id="PS51257">
    <property type="entry name" value="PROKAR_LIPOPROTEIN"/>
    <property type="match status" value="1"/>
</dbReference>
<dbReference type="OrthoDB" id="5652835at2"/>